<dbReference type="Gene3D" id="3.30.450.20">
    <property type="entry name" value="PAS domain"/>
    <property type="match status" value="1"/>
</dbReference>
<dbReference type="PANTHER" id="PTHR45453:SF1">
    <property type="entry name" value="PHOSPHATE REGULON SENSOR PROTEIN PHOR"/>
    <property type="match status" value="1"/>
</dbReference>
<organism evidence="9 10">
    <name type="scientific">Acholeplasma oculi</name>
    <dbReference type="NCBI Taxonomy" id="35623"/>
    <lineage>
        <taxon>Bacteria</taxon>
        <taxon>Bacillati</taxon>
        <taxon>Mycoplasmatota</taxon>
        <taxon>Mollicutes</taxon>
        <taxon>Acholeplasmatales</taxon>
        <taxon>Acholeplasmataceae</taxon>
        <taxon>Acholeplasma</taxon>
    </lineage>
</organism>
<dbReference type="Pfam" id="PF02518">
    <property type="entry name" value="HATPase_c"/>
    <property type="match status" value="1"/>
</dbReference>
<evidence type="ECO:0000256" key="1">
    <source>
        <dbReference type="ARBA" id="ARBA00000085"/>
    </source>
</evidence>
<dbReference type="PRINTS" id="PR00344">
    <property type="entry name" value="BCTRLSENSOR"/>
</dbReference>
<dbReference type="PANTHER" id="PTHR45453">
    <property type="entry name" value="PHOSPHATE REGULON SENSOR PROTEIN PHOR"/>
    <property type="match status" value="1"/>
</dbReference>
<dbReference type="Proteomes" id="UP000032434">
    <property type="component" value="Chromosome 1"/>
</dbReference>
<gene>
    <name evidence="9" type="ORF">Aocu_01050</name>
</gene>
<dbReference type="Gene3D" id="1.10.287.130">
    <property type="match status" value="1"/>
</dbReference>
<evidence type="ECO:0000256" key="5">
    <source>
        <dbReference type="ARBA" id="ARBA00022777"/>
    </source>
</evidence>
<evidence type="ECO:0000256" key="6">
    <source>
        <dbReference type="ARBA" id="ARBA00023012"/>
    </source>
</evidence>
<evidence type="ECO:0000256" key="2">
    <source>
        <dbReference type="ARBA" id="ARBA00012438"/>
    </source>
</evidence>
<dbReference type="InParanoid" id="A0A061A8G3"/>
<dbReference type="PROSITE" id="PS50109">
    <property type="entry name" value="HIS_KIN"/>
    <property type="match status" value="1"/>
</dbReference>
<dbReference type="GO" id="GO:0004721">
    <property type="term" value="F:phosphoprotein phosphatase activity"/>
    <property type="evidence" value="ECO:0007669"/>
    <property type="project" value="TreeGrafter"/>
</dbReference>
<protein>
    <recommendedName>
        <fullName evidence="2">histidine kinase</fullName>
        <ecNumber evidence="2">2.7.13.3</ecNumber>
    </recommendedName>
</protein>
<dbReference type="RefSeq" id="WP_045748768.1">
    <property type="nucleotide sequence ID" value="NZ_FUZK01000002.1"/>
</dbReference>
<dbReference type="FunFam" id="3.30.565.10:FF:000006">
    <property type="entry name" value="Sensor histidine kinase WalK"/>
    <property type="match status" value="1"/>
</dbReference>
<evidence type="ECO:0000313" key="10">
    <source>
        <dbReference type="Proteomes" id="UP000032434"/>
    </source>
</evidence>
<keyword evidence="4" id="KW-0808">Transferase</keyword>
<dbReference type="GO" id="GO:0016036">
    <property type="term" value="P:cellular response to phosphate starvation"/>
    <property type="evidence" value="ECO:0007669"/>
    <property type="project" value="TreeGrafter"/>
</dbReference>
<dbReference type="InterPro" id="IPR004358">
    <property type="entry name" value="Sig_transdc_His_kin-like_C"/>
</dbReference>
<dbReference type="CDD" id="cd00082">
    <property type="entry name" value="HisKA"/>
    <property type="match status" value="1"/>
</dbReference>
<keyword evidence="5 9" id="KW-0418">Kinase</keyword>
<dbReference type="FunCoup" id="A0A061A8G3">
    <property type="interactions" value="227"/>
</dbReference>
<dbReference type="SUPFAM" id="SSF55874">
    <property type="entry name" value="ATPase domain of HSP90 chaperone/DNA topoisomerase II/histidine kinase"/>
    <property type="match status" value="1"/>
</dbReference>
<dbReference type="PATRIC" id="fig|35623.3.peg.104"/>
<keyword evidence="3" id="KW-0597">Phosphoprotein</keyword>
<dbReference type="SMART" id="SM00388">
    <property type="entry name" value="HisKA"/>
    <property type="match status" value="1"/>
</dbReference>
<dbReference type="InterPro" id="IPR005467">
    <property type="entry name" value="His_kinase_dom"/>
</dbReference>
<dbReference type="STRING" id="35623.Aocu_01050"/>
<dbReference type="OrthoDB" id="9813151at2"/>
<dbReference type="SUPFAM" id="SSF47384">
    <property type="entry name" value="Homodimeric domain of signal transducing histidine kinase"/>
    <property type="match status" value="1"/>
</dbReference>
<dbReference type="Gene3D" id="3.30.565.10">
    <property type="entry name" value="Histidine kinase-like ATPase, C-terminal domain"/>
    <property type="match status" value="1"/>
</dbReference>
<evidence type="ECO:0000256" key="4">
    <source>
        <dbReference type="ARBA" id="ARBA00022679"/>
    </source>
</evidence>
<dbReference type="InterPro" id="IPR050351">
    <property type="entry name" value="BphY/WalK/GraS-like"/>
</dbReference>
<dbReference type="SMART" id="SM00387">
    <property type="entry name" value="HATPase_c"/>
    <property type="match status" value="1"/>
</dbReference>
<proteinExistence type="predicted"/>
<evidence type="ECO:0000313" key="9">
    <source>
        <dbReference type="EMBL" id="CDR30178.1"/>
    </source>
</evidence>
<feature type="domain" description="Histidine kinase" evidence="8">
    <location>
        <begin position="205"/>
        <end position="413"/>
    </location>
</feature>
<dbReference type="KEGG" id="aoc:Aocu_01050"/>
<dbReference type="InterPro" id="IPR003661">
    <property type="entry name" value="HisK_dim/P_dom"/>
</dbReference>
<evidence type="ECO:0000259" key="8">
    <source>
        <dbReference type="PROSITE" id="PS50109"/>
    </source>
</evidence>
<dbReference type="EMBL" id="LK028559">
    <property type="protein sequence ID" value="CDR30178.1"/>
    <property type="molecule type" value="Genomic_DNA"/>
</dbReference>
<dbReference type="CDD" id="cd00075">
    <property type="entry name" value="HATPase"/>
    <property type="match status" value="1"/>
</dbReference>
<keyword evidence="7" id="KW-1133">Transmembrane helix</keyword>
<reference evidence="10" key="1">
    <citation type="submission" date="2014-05" db="EMBL/GenBank/DDBJ databases">
        <authorList>
            <person name="Kube M."/>
        </authorList>
    </citation>
    <scope>NUCLEOTIDE SEQUENCE [LARGE SCALE GENOMIC DNA]</scope>
</reference>
<dbReference type="EC" id="2.7.13.3" evidence="2"/>
<keyword evidence="7" id="KW-0812">Transmembrane</keyword>
<feature type="transmembrane region" description="Helical" evidence="7">
    <location>
        <begin position="36"/>
        <end position="55"/>
    </location>
</feature>
<keyword evidence="6" id="KW-0902">Two-component regulatory system</keyword>
<keyword evidence="7" id="KW-0472">Membrane</keyword>
<dbReference type="AlphaFoldDB" id="A0A061A8G3"/>
<dbReference type="Pfam" id="PF00512">
    <property type="entry name" value="HisKA"/>
    <property type="match status" value="1"/>
</dbReference>
<evidence type="ECO:0000256" key="7">
    <source>
        <dbReference type="SAM" id="Phobius"/>
    </source>
</evidence>
<dbReference type="InterPro" id="IPR003594">
    <property type="entry name" value="HATPase_dom"/>
</dbReference>
<dbReference type="GO" id="GO:0000155">
    <property type="term" value="F:phosphorelay sensor kinase activity"/>
    <property type="evidence" value="ECO:0007669"/>
    <property type="project" value="InterPro"/>
</dbReference>
<keyword evidence="10" id="KW-1185">Reference proteome</keyword>
<accession>A0A061A8G3</accession>
<dbReference type="GO" id="GO:0005886">
    <property type="term" value="C:plasma membrane"/>
    <property type="evidence" value="ECO:0007669"/>
    <property type="project" value="TreeGrafter"/>
</dbReference>
<sequence length="413" mass="48599">MPNQKRMFIRFALYMGLDVTLFFLVYQMMSPRIENIWIYFIFLTVTLLLIYALYLEYQKQLIDLIQPQRLLKERDYQIHILKNELIQKDKQIHLITSFTGQGMLLLNDKKEILFMNAVFKKILQVTDSDSKNYAIWIRNQQVKDQIEETFKTKEKSILNHILYNKNIQVSAIPTTDHQQIYVLVVLDDLTEKIQLQNIKRDFFSYAGHELKTPITILKGYAELIKEQVITGNETKEVSAKMVDLADDMSSFVDDMLMLSRLETFTETPLESISFKEVILDTIQTLEEPIKKKDIKVYLDLEDASIEADKRDIEKLFKNIIENAIKYNKEQGSIWIQLKKKMNQTEIIIKDSGLGIPKDEMDRIFERFYRVNQFRRIPGTGLGLSIVKHIVNKYHGNISVESVENEFTKFIILL</sequence>
<name>A0A061A8G3_9MOLU</name>
<evidence type="ECO:0000256" key="3">
    <source>
        <dbReference type="ARBA" id="ARBA00022553"/>
    </source>
</evidence>
<dbReference type="HOGENOM" id="CLU_000445_89_2_14"/>
<dbReference type="InterPro" id="IPR036097">
    <property type="entry name" value="HisK_dim/P_sf"/>
</dbReference>
<dbReference type="InterPro" id="IPR036890">
    <property type="entry name" value="HATPase_C_sf"/>
</dbReference>
<feature type="transmembrane region" description="Helical" evidence="7">
    <location>
        <begin position="12"/>
        <end position="30"/>
    </location>
</feature>
<comment type="catalytic activity">
    <reaction evidence="1">
        <text>ATP + protein L-histidine = ADP + protein N-phospho-L-histidine.</text>
        <dbReference type="EC" id="2.7.13.3"/>
    </reaction>
</comment>